<comment type="caution">
    <text evidence="2">The sequence shown here is derived from an EMBL/GenBank/DDBJ whole genome shotgun (WGS) entry which is preliminary data.</text>
</comment>
<proteinExistence type="predicted"/>
<feature type="region of interest" description="Disordered" evidence="1">
    <location>
        <begin position="61"/>
        <end position="80"/>
    </location>
</feature>
<evidence type="ECO:0000256" key="1">
    <source>
        <dbReference type="SAM" id="MobiDB-lite"/>
    </source>
</evidence>
<evidence type="ECO:0000313" key="3">
    <source>
        <dbReference type="Proteomes" id="UP000290289"/>
    </source>
</evidence>
<sequence>MKVKSSSPLELVCLLDEVFAATISYLSTPRDVRDRVSDDFILFLFLGTCRNFCLVSRLSLGESPPPKEKEDECREEENPETIGGSIQLVPKPRRTLQARPIVVRPLCCFGQGECLIHLLPLWGSASFHLSMPSITATTLTHHKVVKEKYVDNLGAPIHDSYNLREFPCAFQIWLFETLSYLRTKNYVRLQTKNPKLLPRIFFFIQSLQDQQFHELGLLLLT</sequence>
<accession>A0A498KRY7</accession>
<reference evidence="2 3" key="1">
    <citation type="submission" date="2018-10" db="EMBL/GenBank/DDBJ databases">
        <title>A high-quality apple genome assembly.</title>
        <authorList>
            <person name="Hu J."/>
        </authorList>
    </citation>
    <scope>NUCLEOTIDE SEQUENCE [LARGE SCALE GENOMIC DNA]</scope>
    <source>
        <strain evidence="3">cv. HFTH1</strain>
        <tissue evidence="2">Young leaf</tissue>
    </source>
</reference>
<name>A0A498KRY7_MALDO</name>
<evidence type="ECO:0000313" key="2">
    <source>
        <dbReference type="EMBL" id="RXI09204.1"/>
    </source>
</evidence>
<dbReference type="Proteomes" id="UP000290289">
    <property type="component" value="Chromosome 1"/>
</dbReference>
<keyword evidence="3" id="KW-1185">Reference proteome</keyword>
<dbReference type="AlphaFoldDB" id="A0A498KRY7"/>
<dbReference type="EMBL" id="RDQH01000327">
    <property type="protein sequence ID" value="RXI09204.1"/>
    <property type="molecule type" value="Genomic_DNA"/>
</dbReference>
<protein>
    <submittedName>
        <fullName evidence="2">Uncharacterized protein</fullName>
    </submittedName>
</protein>
<gene>
    <name evidence="2" type="ORF">DVH24_023365</name>
</gene>
<organism evidence="2 3">
    <name type="scientific">Malus domestica</name>
    <name type="common">Apple</name>
    <name type="synonym">Pyrus malus</name>
    <dbReference type="NCBI Taxonomy" id="3750"/>
    <lineage>
        <taxon>Eukaryota</taxon>
        <taxon>Viridiplantae</taxon>
        <taxon>Streptophyta</taxon>
        <taxon>Embryophyta</taxon>
        <taxon>Tracheophyta</taxon>
        <taxon>Spermatophyta</taxon>
        <taxon>Magnoliopsida</taxon>
        <taxon>eudicotyledons</taxon>
        <taxon>Gunneridae</taxon>
        <taxon>Pentapetalae</taxon>
        <taxon>rosids</taxon>
        <taxon>fabids</taxon>
        <taxon>Rosales</taxon>
        <taxon>Rosaceae</taxon>
        <taxon>Amygdaloideae</taxon>
        <taxon>Maleae</taxon>
        <taxon>Malus</taxon>
    </lineage>
</organism>